<feature type="domain" description="Flavin reductase like" evidence="5">
    <location>
        <begin position="10"/>
        <end position="157"/>
    </location>
</feature>
<reference evidence="6 7" key="1">
    <citation type="submission" date="2018-08" db="EMBL/GenBank/DDBJ databases">
        <title>Draft genome sequence of Psychrilyobacter sp. strain SD5 isolated from Black Sea water.</title>
        <authorList>
            <person name="Yadav S."/>
            <person name="Villanueva L."/>
            <person name="Damste J.S.S."/>
        </authorList>
    </citation>
    <scope>NUCLEOTIDE SEQUENCE [LARGE SCALE GENOMIC DNA]</scope>
    <source>
        <strain evidence="6 7">SD5</strain>
    </source>
</reference>
<comment type="similarity">
    <text evidence="3">Belongs to the flavoredoxin family.</text>
</comment>
<dbReference type="SUPFAM" id="SSF50475">
    <property type="entry name" value="FMN-binding split barrel"/>
    <property type="match status" value="1"/>
</dbReference>
<dbReference type="Pfam" id="PF01613">
    <property type="entry name" value="Flavin_Reduct"/>
    <property type="match status" value="1"/>
</dbReference>
<dbReference type="PANTHER" id="PTHR43567:SF1">
    <property type="entry name" value="FLAVOREDOXIN"/>
    <property type="match status" value="1"/>
</dbReference>
<dbReference type="Proteomes" id="UP000263486">
    <property type="component" value="Unassembled WGS sequence"/>
</dbReference>
<dbReference type="InterPro" id="IPR052174">
    <property type="entry name" value="Flavoredoxin"/>
</dbReference>
<evidence type="ECO:0000313" key="6">
    <source>
        <dbReference type="EMBL" id="REI40627.1"/>
    </source>
</evidence>
<feature type="compositionally biased region" description="Basic residues" evidence="4">
    <location>
        <begin position="209"/>
        <end position="231"/>
    </location>
</feature>
<dbReference type="Gene3D" id="2.30.110.10">
    <property type="entry name" value="Electron Transport, Fmn-binding Protein, Chain A"/>
    <property type="match status" value="1"/>
</dbReference>
<keyword evidence="7" id="KW-1185">Reference proteome</keyword>
<comment type="caution">
    <text evidence="6">The sequence shown here is derived from an EMBL/GenBank/DDBJ whole genome shotgun (WGS) entry which is preliminary data.</text>
</comment>
<dbReference type="RefSeq" id="WP_114642726.1">
    <property type="nucleotide sequence ID" value="NZ_JAACIO010000017.1"/>
</dbReference>
<dbReference type="PANTHER" id="PTHR43567">
    <property type="entry name" value="FLAVOREDOXIN-RELATED-RELATED"/>
    <property type="match status" value="1"/>
</dbReference>
<dbReference type="InterPro" id="IPR012349">
    <property type="entry name" value="Split_barrel_FMN-bd"/>
</dbReference>
<evidence type="ECO:0000256" key="2">
    <source>
        <dbReference type="ARBA" id="ARBA00022630"/>
    </source>
</evidence>
<sequence length="231" mass="25934">MKKTKFKGSVILNPVPVVMVTSRSSEGKDNVFTVAWAGTVCTTPPMLSISIRPERLSYEYIKETMQFTINLPHRRLTKETDYCGVRSGRQLDKIKEMGFTMVEGTHIDVPYIDECPVSIECKVKSIVPLGTHDLFIAEVMGSHIDSKLLDENGKLCLEKGNLINYCHGEYYPMAKDAIGKFGFSVAKNKPEIKNISNVEKKSESQRGKSEKKKPSKKAKKSLKSGKKKNKK</sequence>
<name>A0ABX9KFM7_9FUSO</name>
<proteinExistence type="inferred from homology"/>
<organism evidence="6 7">
    <name type="scientific">Psychrilyobacter piezotolerans</name>
    <dbReference type="NCBI Taxonomy" id="2293438"/>
    <lineage>
        <taxon>Bacteria</taxon>
        <taxon>Fusobacteriati</taxon>
        <taxon>Fusobacteriota</taxon>
        <taxon>Fusobacteriia</taxon>
        <taxon>Fusobacteriales</taxon>
        <taxon>Fusobacteriaceae</taxon>
        <taxon>Psychrilyobacter</taxon>
    </lineage>
</organism>
<dbReference type="EMBL" id="QUAJ01000017">
    <property type="protein sequence ID" value="REI40627.1"/>
    <property type="molecule type" value="Genomic_DNA"/>
</dbReference>
<gene>
    <name evidence="6" type="ORF">DYH56_09990</name>
</gene>
<evidence type="ECO:0000256" key="4">
    <source>
        <dbReference type="SAM" id="MobiDB-lite"/>
    </source>
</evidence>
<evidence type="ECO:0000313" key="7">
    <source>
        <dbReference type="Proteomes" id="UP000263486"/>
    </source>
</evidence>
<comment type="cofactor">
    <cofactor evidence="1">
        <name>FMN</name>
        <dbReference type="ChEBI" id="CHEBI:58210"/>
    </cofactor>
</comment>
<accession>A0ABX9KFM7</accession>
<evidence type="ECO:0000256" key="1">
    <source>
        <dbReference type="ARBA" id="ARBA00001917"/>
    </source>
</evidence>
<protein>
    <submittedName>
        <fullName evidence="6">Flavin reductase family protein</fullName>
    </submittedName>
</protein>
<dbReference type="SMART" id="SM00903">
    <property type="entry name" value="Flavin_Reduct"/>
    <property type="match status" value="1"/>
</dbReference>
<feature type="compositionally biased region" description="Basic and acidic residues" evidence="4">
    <location>
        <begin position="196"/>
        <end position="208"/>
    </location>
</feature>
<feature type="region of interest" description="Disordered" evidence="4">
    <location>
        <begin position="196"/>
        <end position="231"/>
    </location>
</feature>
<evidence type="ECO:0000259" key="5">
    <source>
        <dbReference type="SMART" id="SM00903"/>
    </source>
</evidence>
<dbReference type="InterPro" id="IPR002563">
    <property type="entry name" value="Flavin_Rdtase-like_dom"/>
</dbReference>
<keyword evidence="2" id="KW-0285">Flavoprotein</keyword>
<evidence type="ECO:0000256" key="3">
    <source>
        <dbReference type="ARBA" id="ARBA00038054"/>
    </source>
</evidence>